<dbReference type="EMBL" id="FYEK01000008">
    <property type="protein sequence ID" value="SNB59987.1"/>
    <property type="molecule type" value="Genomic_DNA"/>
</dbReference>
<evidence type="ECO:0000256" key="1">
    <source>
        <dbReference type="ARBA" id="ARBA00022741"/>
    </source>
</evidence>
<dbReference type="Gene3D" id="3.40.50.300">
    <property type="entry name" value="P-loop containing nucleotide triphosphate hydrolases"/>
    <property type="match status" value="1"/>
</dbReference>
<gene>
    <name evidence="8" type="ORF">SAMN02746019_00002820</name>
</gene>
<dbReference type="InterPro" id="IPR001650">
    <property type="entry name" value="Helicase_C-like"/>
</dbReference>
<dbReference type="Gene3D" id="3.40.50.10810">
    <property type="entry name" value="Tandem AAA-ATPase domain"/>
    <property type="match status" value="1"/>
</dbReference>
<evidence type="ECO:0000256" key="5">
    <source>
        <dbReference type="SAM" id="Coils"/>
    </source>
</evidence>
<dbReference type="SMART" id="SM00487">
    <property type="entry name" value="DEXDc"/>
    <property type="match status" value="1"/>
</dbReference>
<dbReference type="Pfam" id="PF13020">
    <property type="entry name" value="NOV_C"/>
    <property type="match status" value="1"/>
</dbReference>
<organism evidence="8 9">
    <name type="scientific">Thermoflexus hugenholtzii JAD2</name>
    <dbReference type="NCBI Taxonomy" id="877466"/>
    <lineage>
        <taxon>Bacteria</taxon>
        <taxon>Bacillati</taxon>
        <taxon>Chloroflexota</taxon>
        <taxon>Thermoflexia</taxon>
        <taxon>Thermoflexales</taxon>
        <taxon>Thermoflexaceae</taxon>
        <taxon>Thermoflexus</taxon>
    </lineage>
</organism>
<dbReference type="InterPro" id="IPR038718">
    <property type="entry name" value="SNF2-like_sf"/>
</dbReference>
<proteinExistence type="predicted"/>
<keyword evidence="5" id="KW-0175">Coiled coil</keyword>
<dbReference type="SUPFAM" id="SSF52540">
    <property type="entry name" value="P-loop containing nucleoside triphosphate hydrolases"/>
    <property type="match status" value="2"/>
</dbReference>
<dbReference type="PROSITE" id="PS51194">
    <property type="entry name" value="HELICASE_CTER"/>
    <property type="match status" value="1"/>
</dbReference>
<feature type="coiled-coil region" evidence="5">
    <location>
        <begin position="420"/>
        <end position="478"/>
    </location>
</feature>
<dbReference type="InParanoid" id="A0A212QKU2"/>
<dbReference type="SMART" id="SM00490">
    <property type="entry name" value="HELICc"/>
    <property type="match status" value="1"/>
</dbReference>
<protein>
    <submittedName>
        <fullName evidence="8">Superfamily II DNA/RNA helicases, SNF2 family</fullName>
    </submittedName>
</protein>
<dbReference type="GO" id="GO:0016787">
    <property type="term" value="F:hydrolase activity"/>
    <property type="evidence" value="ECO:0007669"/>
    <property type="project" value="UniProtKB-KW"/>
</dbReference>
<keyword evidence="2" id="KW-0378">Hydrolase</keyword>
<keyword evidence="4" id="KW-0067">ATP-binding</keyword>
<evidence type="ECO:0000259" key="6">
    <source>
        <dbReference type="PROSITE" id="PS51192"/>
    </source>
</evidence>
<keyword evidence="9" id="KW-1185">Reference proteome</keyword>
<dbReference type="GO" id="GO:0005524">
    <property type="term" value="F:ATP binding"/>
    <property type="evidence" value="ECO:0007669"/>
    <property type="project" value="UniProtKB-KW"/>
</dbReference>
<keyword evidence="3 8" id="KW-0347">Helicase</keyword>
<dbReference type="Pfam" id="PF00176">
    <property type="entry name" value="SNF2-rel_dom"/>
    <property type="match status" value="1"/>
</dbReference>
<evidence type="ECO:0000313" key="8">
    <source>
        <dbReference type="EMBL" id="SNB59987.1"/>
    </source>
</evidence>
<dbReference type="RefSeq" id="WP_088570295.1">
    <property type="nucleotide sequence ID" value="NZ_FYEK01000008.1"/>
</dbReference>
<dbReference type="CDD" id="cd18011">
    <property type="entry name" value="DEXDc_RapA"/>
    <property type="match status" value="1"/>
</dbReference>
<feature type="domain" description="Helicase ATP-binding" evidence="6">
    <location>
        <begin position="111"/>
        <end position="282"/>
    </location>
</feature>
<dbReference type="GO" id="GO:0004386">
    <property type="term" value="F:helicase activity"/>
    <property type="evidence" value="ECO:0007669"/>
    <property type="project" value="UniProtKB-KW"/>
</dbReference>
<dbReference type="InterPro" id="IPR014001">
    <property type="entry name" value="Helicase_ATP-bd"/>
</dbReference>
<dbReference type="PROSITE" id="PS51192">
    <property type="entry name" value="HELICASE_ATP_BIND_1"/>
    <property type="match status" value="1"/>
</dbReference>
<sequence>MDLVPGQILESPFWSEPVRVLSVQPLGTRLLLEAVGVRTQLFYSNVLSPEDLSRVRPVKADQRDFTGDPKAFFLAIEAHRIRFAHQFDPLLAVHVSQIDPLPHQIEAVYHYILRSPRIRFLLADDPGAGKTIMAGLLLKELKARGLVRRTLIVVPGHLRDQWLREMKERFDEAFTVVDRNVVNATWGRNVWQEHPQIITSMDFAKQADIMAALAEARWDLTIVDEAHKLAAYRYGEKIARTERYRLGELLSRNSQFLLFLTATPHRGDPENFRLFLDLLVPGLFSTSDLLLESVRNGDNPLFLRRLKEDLRDFEGRPLFPPRHVFTRTFRLNDDEKRLYNAVTEYVERSYNRALAADKRNVAFALLILQRRLASSVRAVRRSLERRKARLEELLKLGRWLSEGRILDEEELEDAPEVERLRQEEELLEHLTAAETREELEREIHTLAELIRLAREAERHEVETKLNELRQVMEDERIRQTGEKILIFTESRETQDYLAEKLTAWGYTVTRLHGGMSLDERIRAEHEFRERTQVMVSTEAGGEGINLQFCSLMVNYDIPWNPNRLEQRMGRIHRYGQQREVHIYNLVALDTREGKVLKALFDKLARIQAALGSDRVFDVIGEVVPGRSLKDLIVDAIARRRSLDEILREIEAVPDEEAIRRAREAALEALATRHIDLQRVLGEERRARENRLVPEYIERFFEESARFLNIPIERRRDGLWRVPHVPYELRRVSQEFRNRYGEVFSEYNRIAFDKATARRHTAVFVAPGHPLLEAIIERLLALRAEDLRRGAVFLDPDGRLDGWIWFLQAELRDGANRIAGQRLFAVFQPREGRPVRPLPSSILWDLKPAPGRSAPEGQPSEEEVIAFVAEHLLEEYREEILQARRREAEIKRKYGLRSLDQMIGECQARLMDYEIRRAKGEPIPEAEIRNEERRKEELEARRRALEQEIEQETHLLPASPRVIGVARVLPMEAGDPEMRPDAAIEAIGMQVAMAYERENGREPEDVSTRNLGYDIRSHAPDGRIRYIEVKARATTGPIVLTPNEWLMAQRLGEEYWLYVVEDAVRQPRLHIIQNPAAKLEAEPVVETVRFIVKHWKKAAVPIAWGIQPSLPD</sequence>
<dbReference type="CDD" id="cd18793">
    <property type="entry name" value="SF2_C_SNF"/>
    <property type="match status" value="1"/>
</dbReference>
<dbReference type="InterPro" id="IPR024975">
    <property type="entry name" value="NOV_C"/>
</dbReference>
<evidence type="ECO:0000256" key="3">
    <source>
        <dbReference type="ARBA" id="ARBA00022806"/>
    </source>
</evidence>
<evidence type="ECO:0000259" key="7">
    <source>
        <dbReference type="PROSITE" id="PS51194"/>
    </source>
</evidence>
<evidence type="ECO:0000256" key="2">
    <source>
        <dbReference type="ARBA" id="ARBA00022801"/>
    </source>
</evidence>
<dbReference type="InterPro" id="IPR057342">
    <property type="entry name" value="DEXDc_RapA"/>
</dbReference>
<name>A0A212QKU2_9CHLR</name>
<accession>A0A212QKU2</accession>
<feature type="domain" description="Helicase C-terminal" evidence="7">
    <location>
        <begin position="464"/>
        <end position="623"/>
    </location>
</feature>
<dbReference type="Proteomes" id="UP000197025">
    <property type="component" value="Unassembled WGS sequence"/>
</dbReference>
<reference evidence="9" key="1">
    <citation type="submission" date="2017-06" db="EMBL/GenBank/DDBJ databases">
        <authorList>
            <person name="Varghese N."/>
            <person name="Submissions S."/>
        </authorList>
    </citation>
    <scope>NUCLEOTIDE SEQUENCE [LARGE SCALE GENOMIC DNA]</scope>
    <source>
        <strain evidence="9">JAD2</strain>
    </source>
</reference>
<dbReference type="OrthoDB" id="9814088at2"/>
<dbReference type="InterPro" id="IPR000330">
    <property type="entry name" value="SNF2_N"/>
</dbReference>
<evidence type="ECO:0000256" key="4">
    <source>
        <dbReference type="ARBA" id="ARBA00022840"/>
    </source>
</evidence>
<dbReference type="Pfam" id="PF00271">
    <property type="entry name" value="Helicase_C"/>
    <property type="match status" value="1"/>
</dbReference>
<dbReference type="InterPro" id="IPR027417">
    <property type="entry name" value="P-loop_NTPase"/>
</dbReference>
<dbReference type="AlphaFoldDB" id="A0A212QKU2"/>
<keyword evidence="1" id="KW-0547">Nucleotide-binding</keyword>
<dbReference type="PANTHER" id="PTHR10799">
    <property type="entry name" value="SNF2/RAD54 HELICASE FAMILY"/>
    <property type="match status" value="1"/>
</dbReference>
<dbReference type="InterPro" id="IPR049730">
    <property type="entry name" value="SNF2/RAD54-like_C"/>
</dbReference>
<feature type="coiled-coil region" evidence="5">
    <location>
        <begin position="927"/>
        <end position="954"/>
    </location>
</feature>
<evidence type="ECO:0000313" key="9">
    <source>
        <dbReference type="Proteomes" id="UP000197025"/>
    </source>
</evidence>